<dbReference type="Pfam" id="PF20431">
    <property type="entry name" value="E_motif"/>
    <property type="match status" value="1"/>
</dbReference>
<dbReference type="InterPro" id="IPR002885">
    <property type="entry name" value="PPR_rpt"/>
</dbReference>
<feature type="repeat" description="PPR" evidence="2">
    <location>
        <begin position="294"/>
        <end position="328"/>
    </location>
</feature>
<gene>
    <name evidence="3" type="ORF">F0562_026126</name>
</gene>
<evidence type="ECO:0008006" key="5">
    <source>
        <dbReference type="Google" id="ProtNLM"/>
    </source>
</evidence>
<name>A0A5J5B9W4_9ASTE</name>
<feature type="repeat" description="PPR" evidence="2">
    <location>
        <begin position="93"/>
        <end position="127"/>
    </location>
</feature>
<keyword evidence="4" id="KW-1185">Reference proteome</keyword>
<dbReference type="FunFam" id="1.25.40.10:FF:000090">
    <property type="entry name" value="Pentatricopeptide repeat-containing protein, chloroplastic"/>
    <property type="match status" value="1"/>
</dbReference>
<dbReference type="FunFam" id="1.25.40.10:FF:000436">
    <property type="entry name" value="Pentatricopeptide repeat-containing protein At5g39350 family"/>
    <property type="match status" value="1"/>
</dbReference>
<feature type="repeat" description="PPR" evidence="2">
    <location>
        <begin position="496"/>
        <end position="530"/>
    </location>
</feature>
<dbReference type="OrthoDB" id="185373at2759"/>
<dbReference type="GO" id="GO:0003729">
    <property type="term" value="F:mRNA binding"/>
    <property type="evidence" value="ECO:0007669"/>
    <property type="project" value="UniProtKB-ARBA"/>
</dbReference>
<dbReference type="FunFam" id="1.25.40.10:FF:000031">
    <property type="entry name" value="Pentatricopeptide repeat-containing protein mitochondrial"/>
    <property type="match status" value="1"/>
</dbReference>
<feature type="repeat" description="PPR" evidence="2">
    <location>
        <begin position="699"/>
        <end position="733"/>
    </location>
</feature>
<feature type="repeat" description="PPR" evidence="2">
    <location>
        <begin position="598"/>
        <end position="632"/>
    </location>
</feature>
<dbReference type="AlphaFoldDB" id="A0A5J5B9W4"/>
<dbReference type="PANTHER" id="PTHR47926:SF347">
    <property type="entry name" value="PENTATRICOPEPTIDE REPEAT-CONTAINING PROTEIN"/>
    <property type="match status" value="1"/>
</dbReference>
<dbReference type="Proteomes" id="UP000325577">
    <property type="component" value="Linkage Group LG14"/>
</dbReference>
<dbReference type="EMBL" id="CM018037">
    <property type="protein sequence ID" value="KAA8539434.1"/>
    <property type="molecule type" value="Genomic_DNA"/>
</dbReference>
<evidence type="ECO:0000256" key="1">
    <source>
        <dbReference type="ARBA" id="ARBA00022737"/>
    </source>
</evidence>
<feature type="repeat" description="PPR" evidence="2">
    <location>
        <begin position="163"/>
        <end position="197"/>
    </location>
</feature>
<feature type="repeat" description="PPR" evidence="2">
    <location>
        <begin position="395"/>
        <end position="429"/>
    </location>
</feature>
<accession>A0A5J5B9W4</accession>
<dbReference type="NCBIfam" id="TIGR00756">
    <property type="entry name" value="PPR"/>
    <property type="match status" value="8"/>
</dbReference>
<dbReference type="FunFam" id="1.25.40.10:FF:000073">
    <property type="entry name" value="Pentatricopeptide repeat-containing protein chloroplastic"/>
    <property type="match status" value="1"/>
</dbReference>
<dbReference type="GO" id="GO:0009451">
    <property type="term" value="P:RNA modification"/>
    <property type="evidence" value="ECO:0007669"/>
    <property type="project" value="InterPro"/>
</dbReference>
<dbReference type="PROSITE" id="PS51375">
    <property type="entry name" value="PPR"/>
    <property type="match status" value="7"/>
</dbReference>
<evidence type="ECO:0000256" key="2">
    <source>
        <dbReference type="PROSITE-ProRule" id="PRU00708"/>
    </source>
</evidence>
<dbReference type="PANTHER" id="PTHR47926">
    <property type="entry name" value="PENTATRICOPEPTIDE REPEAT-CONTAINING PROTEIN"/>
    <property type="match status" value="1"/>
</dbReference>
<dbReference type="InterPro" id="IPR011990">
    <property type="entry name" value="TPR-like_helical_dom_sf"/>
</dbReference>
<keyword evidence="1" id="KW-0677">Repeat</keyword>
<proteinExistence type="predicted"/>
<sequence length="908" mass="101736">MDKRCVRPFHTLLRTGSEISSLLSNNPKNYPHQYLSILSSCKDLKSLLQIHGRLIVSGFKQDNSSITHLINSYSLFKKCELARFVFDSTPNPSVIIWNSMIKAYTRSNKFKEALNMYRYMLEKSIEPDKYTFTFVLKACTGISDLQEGVSIHREIVSRELECDVFIGTGLVDMYCKIGDLDRAREVFDRMPKKDVVAWNAMIAGLSQTSDPREAFRFFRSMQLGGGMEPNSVSLLNLVPAVSKLLDIKSCKSVHGYVFRRDFSCAVSNGLIDMYSKCGHVEIARRIFDRMWGRDEVSWGTMMAGYAHNGCFCDILELVDHLKRENIKMNKVSAVSASLAAAEMRDLEKGKDIHDQAIQQRIDDDILVATNLMTMYAKCGELVKVKQLFEGLQGRDLVAWSAVIAAFAQSGYPEEALSLFRHMQNENMKPNKVTLLSVLPACAELLSVKLGKSLHCYAVKADIDSDISTGTALVSMYAKCEFFASALIIFNRIPCKDVVTWNTLINGYAQIGDPYNAMYMFSQLRLSGLHPDSGTMVGVVPACALLDDLDRGTCIHGQIIKYGFESDCHVKNALIDMYAKCGSLPSAEFLFNKTELTKDEVSWNVMIAGCMQNGNAKEAISIFHRMKLETFQPNLVTIVSVLPAAAYLAALKEGMALHAYTVQMGFWSNTFVGNSLIDMYAKCGHLDYSERIFNEMEYTDMVSWNAMLSGYAMHAHGDRAVALFSLMQENHVKVNHVSFVSVLSACRHAGLIEEGKKIFNSMREKHHLEPNLEHYACMVDMLGRAGLFDETLDLIMTMPVEPDAGVWGALLGACRMHSNAKLGEVALDHLVKLEPGNPAHYVVLSSIYAQSNRWCDAGNTRLKMNETGLTRTPGCSWVEFWKGGFEDESLNMWCNRQIICMDSTHLESP</sequence>
<dbReference type="Pfam" id="PF01535">
    <property type="entry name" value="PPR"/>
    <property type="match status" value="4"/>
</dbReference>
<protein>
    <recommendedName>
        <fullName evidence="5">Pentacotripeptide-repeat region of PRORP domain-containing protein</fullName>
    </recommendedName>
</protein>
<reference evidence="3 4" key="1">
    <citation type="submission" date="2019-09" db="EMBL/GenBank/DDBJ databases">
        <title>A chromosome-level genome assembly of the Chinese tupelo Nyssa sinensis.</title>
        <authorList>
            <person name="Yang X."/>
            <person name="Kang M."/>
            <person name="Yang Y."/>
            <person name="Xiong H."/>
            <person name="Wang M."/>
            <person name="Zhang Z."/>
            <person name="Wang Z."/>
            <person name="Wu H."/>
            <person name="Ma T."/>
            <person name="Liu J."/>
            <person name="Xi Z."/>
        </authorList>
    </citation>
    <scope>NUCLEOTIDE SEQUENCE [LARGE SCALE GENOMIC DNA]</scope>
    <source>
        <strain evidence="3">J267</strain>
        <tissue evidence="3">Leaf</tissue>
    </source>
</reference>
<evidence type="ECO:0000313" key="3">
    <source>
        <dbReference type="EMBL" id="KAA8539434.1"/>
    </source>
</evidence>
<dbReference type="Pfam" id="PF13041">
    <property type="entry name" value="PPR_2"/>
    <property type="match status" value="6"/>
</dbReference>
<dbReference type="InterPro" id="IPR046960">
    <property type="entry name" value="PPR_At4g14850-like_plant"/>
</dbReference>
<evidence type="ECO:0000313" key="4">
    <source>
        <dbReference type="Proteomes" id="UP000325577"/>
    </source>
</evidence>
<dbReference type="Gene3D" id="1.25.40.10">
    <property type="entry name" value="Tetratricopeptide repeat domain"/>
    <property type="match status" value="8"/>
</dbReference>
<organism evidence="3 4">
    <name type="scientific">Nyssa sinensis</name>
    <dbReference type="NCBI Taxonomy" id="561372"/>
    <lineage>
        <taxon>Eukaryota</taxon>
        <taxon>Viridiplantae</taxon>
        <taxon>Streptophyta</taxon>
        <taxon>Embryophyta</taxon>
        <taxon>Tracheophyta</taxon>
        <taxon>Spermatophyta</taxon>
        <taxon>Magnoliopsida</taxon>
        <taxon>eudicotyledons</taxon>
        <taxon>Gunneridae</taxon>
        <taxon>Pentapetalae</taxon>
        <taxon>asterids</taxon>
        <taxon>Cornales</taxon>
        <taxon>Nyssaceae</taxon>
        <taxon>Nyssa</taxon>
    </lineage>
</organism>
<dbReference type="InterPro" id="IPR046848">
    <property type="entry name" value="E_motif"/>
</dbReference>
<dbReference type="FunFam" id="1.25.40.10:FF:000682">
    <property type="entry name" value="Pentatricopeptide repeat-containing protein At3g16610"/>
    <property type="match status" value="1"/>
</dbReference>